<organism evidence="2 3">
    <name type="scientific">Virgibacillus profundi</name>
    <dbReference type="NCBI Taxonomy" id="2024555"/>
    <lineage>
        <taxon>Bacteria</taxon>
        <taxon>Bacillati</taxon>
        <taxon>Bacillota</taxon>
        <taxon>Bacilli</taxon>
        <taxon>Bacillales</taxon>
        <taxon>Bacillaceae</taxon>
        <taxon>Virgibacillus</taxon>
    </lineage>
</organism>
<dbReference type="EMBL" id="NPOA01000014">
    <property type="protein sequence ID" value="PAV28182.1"/>
    <property type="molecule type" value="Genomic_DNA"/>
</dbReference>
<comment type="caution">
    <text evidence="2">The sequence shown here is derived from an EMBL/GenBank/DDBJ whole genome shotgun (WGS) entry which is preliminary data.</text>
</comment>
<dbReference type="AlphaFoldDB" id="A0A2A2I9D1"/>
<accession>A0A2A2I9D1</accession>
<keyword evidence="1" id="KW-0812">Transmembrane</keyword>
<keyword evidence="1" id="KW-1133">Transmembrane helix</keyword>
<keyword evidence="3" id="KW-1185">Reference proteome</keyword>
<gene>
    <name evidence="2" type="ORF">CIL05_17585</name>
</gene>
<sequence length="92" mass="10218">MNAHRVASDFDEVALLASLHLVAYSMKLTAIYLCFFQLIQEVNASRLLVAYSVEVLLENHARRVASDFDEVALLASLHLVAYSMKLTACSTN</sequence>
<reference evidence="2 3" key="1">
    <citation type="submission" date="2017-08" db="EMBL/GenBank/DDBJ databases">
        <title>Virgibacillus indicus sp. nov. and Virgibacillus profoundi sp. nov, two moderately halophilic bacteria isolated from marine sediment by using the Microfluidic Streak Plate.</title>
        <authorList>
            <person name="Xu B."/>
            <person name="Hu B."/>
            <person name="Wang J."/>
            <person name="Zhu Y."/>
            <person name="Huang L."/>
            <person name="Du W."/>
            <person name="Huang Y."/>
        </authorList>
    </citation>
    <scope>NUCLEOTIDE SEQUENCE [LARGE SCALE GENOMIC DNA]</scope>
    <source>
        <strain evidence="2 3">IO3-P3-H5</strain>
    </source>
</reference>
<evidence type="ECO:0000256" key="1">
    <source>
        <dbReference type="SAM" id="Phobius"/>
    </source>
</evidence>
<evidence type="ECO:0000313" key="3">
    <source>
        <dbReference type="Proteomes" id="UP000218887"/>
    </source>
</evidence>
<dbReference type="Proteomes" id="UP000218887">
    <property type="component" value="Unassembled WGS sequence"/>
</dbReference>
<feature type="transmembrane region" description="Helical" evidence="1">
    <location>
        <begin position="13"/>
        <end position="36"/>
    </location>
</feature>
<name>A0A2A2I9D1_9BACI</name>
<protein>
    <submittedName>
        <fullName evidence="2">Uncharacterized protein</fullName>
    </submittedName>
</protein>
<keyword evidence="1" id="KW-0472">Membrane</keyword>
<evidence type="ECO:0000313" key="2">
    <source>
        <dbReference type="EMBL" id="PAV28182.1"/>
    </source>
</evidence>
<dbReference type="RefSeq" id="WP_095656855.1">
    <property type="nucleotide sequence ID" value="NZ_NPOA01000014.1"/>
</dbReference>
<proteinExistence type="predicted"/>